<name>A0A6V7Q4H5_ANACO</name>
<feature type="domain" description="Carbohydrate kinase PfkB" evidence="5">
    <location>
        <begin position="337"/>
        <end position="392"/>
    </location>
</feature>
<gene>
    <name evidence="6" type="ORF">CB5_LOCUS20996</name>
</gene>
<dbReference type="PANTHER" id="PTHR42909">
    <property type="entry name" value="ZGC:136858"/>
    <property type="match status" value="1"/>
</dbReference>
<evidence type="ECO:0000259" key="5">
    <source>
        <dbReference type="Pfam" id="PF00294"/>
    </source>
</evidence>
<accession>A0A6V7Q4H5</accession>
<dbReference type="GO" id="GO:0046872">
    <property type="term" value="F:metal ion binding"/>
    <property type="evidence" value="ECO:0007669"/>
    <property type="project" value="UniProtKB-KW"/>
</dbReference>
<dbReference type="InterPro" id="IPR029056">
    <property type="entry name" value="Ribokinase-like"/>
</dbReference>
<dbReference type="GO" id="GO:0016798">
    <property type="term" value="F:hydrolase activity, acting on glycosyl bonds"/>
    <property type="evidence" value="ECO:0007669"/>
    <property type="project" value="TreeGrafter"/>
</dbReference>
<evidence type="ECO:0000313" key="6">
    <source>
        <dbReference type="EMBL" id="CAD1837785.1"/>
    </source>
</evidence>
<organism evidence="6">
    <name type="scientific">Ananas comosus var. bracteatus</name>
    <name type="common">red pineapple</name>
    <dbReference type="NCBI Taxonomy" id="296719"/>
    <lineage>
        <taxon>Eukaryota</taxon>
        <taxon>Viridiplantae</taxon>
        <taxon>Streptophyta</taxon>
        <taxon>Embryophyta</taxon>
        <taxon>Tracheophyta</taxon>
        <taxon>Spermatophyta</taxon>
        <taxon>Magnoliopsida</taxon>
        <taxon>Liliopsida</taxon>
        <taxon>Poales</taxon>
        <taxon>Bromeliaceae</taxon>
        <taxon>Bromelioideae</taxon>
        <taxon>Ananas</taxon>
    </lineage>
</organism>
<dbReference type="GO" id="GO:0004730">
    <property type="term" value="F:pseudouridylate synthase activity"/>
    <property type="evidence" value="ECO:0007669"/>
    <property type="project" value="TreeGrafter"/>
</dbReference>
<feature type="domain" description="Carbohydrate kinase PfkB" evidence="5">
    <location>
        <begin position="42"/>
        <end position="292"/>
    </location>
</feature>
<dbReference type="PRINTS" id="PR00990">
    <property type="entry name" value="RIBOKINASE"/>
</dbReference>
<dbReference type="GO" id="GO:0005737">
    <property type="term" value="C:cytoplasm"/>
    <property type="evidence" value="ECO:0007669"/>
    <property type="project" value="TreeGrafter"/>
</dbReference>
<evidence type="ECO:0000256" key="4">
    <source>
        <dbReference type="ARBA" id="ARBA00022777"/>
    </source>
</evidence>
<dbReference type="PANTHER" id="PTHR42909:SF1">
    <property type="entry name" value="CARBOHYDRATE KINASE PFKB DOMAIN-CONTAINING PROTEIN"/>
    <property type="match status" value="1"/>
</dbReference>
<dbReference type="InterPro" id="IPR002173">
    <property type="entry name" value="Carboh/pur_kinase_PfkB_CS"/>
</dbReference>
<dbReference type="EMBL" id="LR862132">
    <property type="protein sequence ID" value="CAD1837785.1"/>
    <property type="molecule type" value="Genomic_DNA"/>
</dbReference>
<dbReference type="InterPro" id="IPR002139">
    <property type="entry name" value="Ribo/fructo_kinase"/>
</dbReference>
<keyword evidence="3" id="KW-0479">Metal-binding</keyword>
<sequence>MAEEKPAERRLQAISRHLLLPSQIHTQELYLEPESVISPSPVIIGGMVLDIHAKPYAHPNPGTTTPGKVRYFNGGVARNVAECMSKLGSKPFMISVVGDDVAGDLLMRYWKTARLPTEGIQQLPGIITPAASLIFDCNGELAAAVVSVEAVETFLTPDWIKQFQPNIFAAPVVMVDANLPPHSLEVACQSMLSCEVCYPLWFEPISVAKSTRIASIVNHVTFASPNEIELIAMANALSPKKGFNFVPAEATKGIGQPVDYLFEQLKPSIQFLLQKGIKMLIVTLGSNGVFFCCGELSFTKSNLNLSTSSFNGIYELMKETCLPKQCVSYVESAQRSIKSFAFHFPALPASVVSLTGAGDCLVGGILASICSGLNVMQSVAVGIAVAKAAVEAETNVPAEFSLSNVADEAKKIISAVKPLLLE</sequence>
<dbReference type="Pfam" id="PF00294">
    <property type="entry name" value="PfkB"/>
    <property type="match status" value="2"/>
</dbReference>
<dbReference type="AlphaFoldDB" id="A0A6V7Q4H5"/>
<keyword evidence="4" id="KW-0418">Kinase</keyword>
<dbReference type="PROSITE" id="PS00583">
    <property type="entry name" value="PFKB_KINASES_1"/>
    <property type="match status" value="1"/>
</dbReference>
<dbReference type="Gene3D" id="3.40.1190.20">
    <property type="match status" value="1"/>
</dbReference>
<protein>
    <recommendedName>
        <fullName evidence="5">Carbohydrate kinase PfkB domain-containing protein</fullName>
    </recommendedName>
</protein>
<dbReference type="InterPro" id="IPR011611">
    <property type="entry name" value="PfkB_dom"/>
</dbReference>
<comment type="similarity">
    <text evidence="1">Belongs to the carbohydrate kinase PfkB family.</text>
</comment>
<keyword evidence="2" id="KW-0808">Transferase</keyword>
<evidence type="ECO:0000256" key="2">
    <source>
        <dbReference type="ARBA" id="ARBA00022679"/>
    </source>
</evidence>
<dbReference type="SUPFAM" id="SSF53613">
    <property type="entry name" value="Ribokinase-like"/>
    <property type="match status" value="1"/>
</dbReference>
<evidence type="ECO:0000256" key="1">
    <source>
        <dbReference type="ARBA" id="ARBA00010688"/>
    </source>
</evidence>
<dbReference type="GO" id="GO:0016301">
    <property type="term" value="F:kinase activity"/>
    <property type="evidence" value="ECO:0007669"/>
    <property type="project" value="UniProtKB-KW"/>
</dbReference>
<dbReference type="CDD" id="cd01941">
    <property type="entry name" value="YeiC_kinase_like"/>
    <property type="match status" value="1"/>
</dbReference>
<evidence type="ECO:0000256" key="3">
    <source>
        <dbReference type="ARBA" id="ARBA00022723"/>
    </source>
</evidence>
<proteinExistence type="inferred from homology"/>
<reference evidence="6" key="1">
    <citation type="submission" date="2020-07" db="EMBL/GenBank/DDBJ databases">
        <authorList>
            <person name="Lin J."/>
        </authorList>
    </citation>
    <scope>NUCLEOTIDE SEQUENCE</scope>
</reference>